<dbReference type="PANTHER" id="PTHR43229">
    <property type="entry name" value="NODULATION PROTEIN J"/>
    <property type="match status" value="1"/>
</dbReference>
<comment type="subcellular location">
    <subcellularLocation>
        <location evidence="5">Cell membrane</location>
        <topology evidence="5">Multi-pass membrane protein</topology>
    </subcellularLocation>
    <subcellularLocation>
        <location evidence="1">Membrane</location>
        <topology evidence="1">Multi-pass membrane protein</topology>
    </subcellularLocation>
</comment>
<sequence>MKKTAAILWRNLLNFSRDKIRIIASFAMSFFFLFVFSFVMKSSAVGKISQPMNYLICGIIIMTVFQQALNNSTAVLDDISSGFMKEILVAPISRCEISIGEILSSSVIAILQGLIVLIAGMFMGLHIDVLHFIETVGIMVIAGITFGSIGLFIATVAKGSSSFQILSAILVMPLSFLSGAYIPTTIMPHFLLPVVYMNPLTYITSIFRFITMHMDNFSAAQLVQEGVAYNIDGFILMPQTGFLIIIAIGICFFVLCVHKFDRADFSTVKTYRHH</sequence>
<keyword evidence="3 5" id="KW-1133">Transmembrane helix</keyword>
<dbReference type="RefSeq" id="WP_369869292.1">
    <property type="nucleotide sequence ID" value="NZ_JBGFFE010000024.1"/>
</dbReference>
<dbReference type="PRINTS" id="PR00164">
    <property type="entry name" value="ABC2TRNSPORT"/>
</dbReference>
<evidence type="ECO:0000256" key="2">
    <source>
        <dbReference type="ARBA" id="ARBA00022692"/>
    </source>
</evidence>
<dbReference type="InterPro" id="IPR000412">
    <property type="entry name" value="ABC_2_transport"/>
</dbReference>
<feature type="transmembrane region" description="Helical" evidence="5">
    <location>
        <begin position="194"/>
        <end position="214"/>
    </location>
</feature>
<feature type="transmembrane region" description="Helical" evidence="5">
    <location>
        <begin position="102"/>
        <end position="124"/>
    </location>
</feature>
<comment type="similarity">
    <text evidence="5">Belongs to the ABC-2 integral membrane protein family.</text>
</comment>
<dbReference type="InterPro" id="IPR013525">
    <property type="entry name" value="ABC2_TM"/>
</dbReference>
<name>A0ABV4E098_9CLOT</name>
<evidence type="ECO:0000313" key="7">
    <source>
        <dbReference type="EMBL" id="MEY8764581.1"/>
    </source>
</evidence>
<accession>A0ABV4E098</accession>
<evidence type="ECO:0000256" key="3">
    <source>
        <dbReference type="ARBA" id="ARBA00022989"/>
    </source>
</evidence>
<feature type="transmembrane region" description="Helical" evidence="5">
    <location>
        <begin position="136"/>
        <end position="157"/>
    </location>
</feature>
<dbReference type="Proteomes" id="UP001565220">
    <property type="component" value="Unassembled WGS sequence"/>
</dbReference>
<keyword evidence="8" id="KW-1185">Reference proteome</keyword>
<dbReference type="PANTHER" id="PTHR43229:SF2">
    <property type="entry name" value="NODULATION PROTEIN J"/>
    <property type="match status" value="1"/>
</dbReference>
<dbReference type="InterPro" id="IPR051784">
    <property type="entry name" value="Nod_factor_ABC_transporter"/>
</dbReference>
<organism evidence="7 8">
    <name type="scientific">Clostridium lapidicellarium</name>
    <dbReference type="NCBI Taxonomy" id="3240931"/>
    <lineage>
        <taxon>Bacteria</taxon>
        <taxon>Bacillati</taxon>
        <taxon>Bacillota</taxon>
        <taxon>Clostridia</taxon>
        <taxon>Eubacteriales</taxon>
        <taxon>Clostridiaceae</taxon>
        <taxon>Clostridium</taxon>
    </lineage>
</organism>
<feature type="transmembrane region" description="Helical" evidence="5">
    <location>
        <begin position="234"/>
        <end position="257"/>
    </location>
</feature>
<feature type="domain" description="ABC transmembrane type-2" evidence="6">
    <location>
        <begin position="20"/>
        <end position="263"/>
    </location>
</feature>
<gene>
    <name evidence="7" type="ORF">AB8S09_13235</name>
</gene>
<protein>
    <recommendedName>
        <fullName evidence="5">Transport permease protein</fullName>
    </recommendedName>
</protein>
<dbReference type="InterPro" id="IPR047817">
    <property type="entry name" value="ABC2_TM_bact-type"/>
</dbReference>
<proteinExistence type="inferred from homology"/>
<dbReference type="EMBL" id="JBGFFE010000024">
    <property type="protein sequence ID" value="MEY8764581.1"/>
    <property type="molecule type" value="Genomic_DNA"/>
</dbReference>
<dbReference type="PIRSF" id="PIRSF006648">
    <property type="entry name" value="DrrB"/>
    <property type="match status" value="1"/>
</dbReference>
<evidence type="ECO:0000259" key="6">
    <source>
        <dbReference type="PROSITE" id="PS51012"/>
    </source>
</evidence>
<dbReference type="PROSITE" id="PS51012">
    <property type="entry name" value="ABC_TM2"/>
    <property type="match status" value="1"/>
</dbReference>
<keyword evidence="5" id="KW-1003">Cell membrane</keyword>
<evidence type="ECO:0000256" key="4">
    <source>
        <dbReference type="ARBA" id="ARBA00023136"/>
    </source>
</evidence>
<evidence type="ECO:0000313" key="8">
    <source>
        <dbReference type="Proteomes" id="UP001565220"/>
    </source>
</evidence>
<keyword evidence="4 5" id="KW-0472">Membrane</keyword>
<evidence type="ECO:0000256" key="5">
    <source>
        <dbReference type="RuleBase" id="RU361157"/>
    </source>
</evidence>
<comment type="caution">
    <text evidence="7">The sequence shown here is derived from an EMBL/GenBank/DDBJ whole genome shotgun (WGS) entry which is preliminary data.</text>
</comment>
<evidence type="ECO:0000256" key="1">
    <source>
        <dbReference type="ARBA" id="ARBA00004141"/>
    </source>
</evidence>
<keyword evidence="2 5" id="KW-0812">Transmembrane</keyword>
<keyword evidence="5" id="KW-0813">Transport</keyword>
<dbReference type="Pfam" id="PF01061">
    <property type="entry name" value="ABC2_membrane"/>
    <property type="match status" value="1"/>
</dbReference>
<feature type="transmembrane region" description="Helical" evidence="5">
    <location>
        <begin position="163"/>
        <end position="182"/>
    </location>
</feature>
<feature type="transmembrane region" description="Helical" evidence="5">
    <location>
        <begin position="52"/>
        <end position="69"/>
    </location>
</feature>
<feature type="transmembrane region" description="Helical" evidence="5">
    <location>
        <begin position="20"/>
        <end position="40"/>
    </location>
</feature>
<reference evidence="7 8" key="1">
    <citation type="submission" date="2024-08" db="EMBL/GenBank/DDBJ databases">
        <title>Clostridium lapicellarii sp. nov., and Clostridium renhuaiense sp. nov., two species isolated from the mud in a fermentation cellar used for producing sauce-flavour Chinese liquors.</title>
        <authorList>
            <person name="Yang F."/>
            <person name="Wang H."/>
            <person name="Chen L.Q."/>
            <person name="Zhou N."/>
            <person name="Lu J.J."/>
            <person name="Pu X.X."/>
            <person name="Wan B."/>
            <person name="Wang L."/>
            <person name="Liu S.J."/>
        </authorList>
    </citation>
    <scope>NUCLEOTIDE SEQUENCE [LARGE SCALE GENOMIC DNA]</scope>
    <source>
        <strain evidence="7 8">MT-113</strain>
    </source>
</reference>